<evidence type="ECO:0008006" key="4">
    <source>
        <dbReference type="Google" id="ProtNLM"/>
    </source>
</evidence>
<accession>A0ABW4TIT3</accession>
<keyword evidence="1" id="KW-1133">Transmembrane helix</keyword>
<proteinExistence type="predicted"/>
<protein>
    <recommendedName>
        <fullName evidence="4">DUF1772 domain-containing protein</fullName>
    </recommendedName>
</protein>
<organism evidence="2 3">
    <name type="scientific">Nocardioides aestuarii</name>
    <dbReference type="NCBI Taxonomy" id="252231"/>
    <lineage>
        <taxon>Bacteria</taxon>
        <taxon>Bacillati</taxon>
        <taxon>Actinomycetota</taxon>
        <taxon>Actinomycetes</taxon>
        <taxon>Propionibacteriales</taxon>
        <taxon>Nocardioidaceae</taxon>
        <taxon>Nocardioides</taxon>
    </lineage>
</organism>
<evidence type="ECO:0000313" key="2">
    <source>
        <dbReference type="EMBL" id="MFD1946310.1"/>
    </source>
</evidence>
<keyword evidence="1" id="KW-0812">Transmembrane</keyword>
<name>A0ABW4TIT3_9ACTN</name>
<gene>
    <name evidence="2" type="ORF">ACFSDE_05860</name>
</gene>
<dbReference type="Proteomes" id="UP001597351">
    <property type="component" value="Unassembled WGS sequence"/>
</dbReference>
<feature type="transmembrane region" description="Helical" evidence="1">
    <location>
        <begin position="75"/>
        <end position="96"/>
    </location>
</feature>
<evidence type="ECO:0000256" key="1">
    <source>
        <dbReference type="SAM" id="Phobius"/>
    </source>
</evidence>
<comment type="caution">
    <text evidence="2">The sequence shown here is derived from an EMBL/GenBank/DDBJ whole genome shotgun (WGS) entry which is preliminary data.</text>
</comment>
<dbReference type="RefSeq" id="WP_343916342.1">
    <property type="nucleotide sequence ID" value="NZ_BAAAJT010000002.1"/>
</dbReference>
<evidence type="ECO:0000313" key="3">
    <source>
        <dbReference type="Proteomes" id="UP001597351"/>
    </source>
</evidence>
<reference evidence="3" key="1">
    <citation type="journal article" date="2019" name="Int. J. Syst. Evol. Microbiol.">
        <title>The Global Catalogue of Microorganisms (GCM) 10K type strain sequencing project: providing services to taxonomists for standard genome sequencing and annotation.</title>
        <authorList>
            <consortium name="The Broad Institute Genomics Platform"/>
            <consortium name="The Broad Institute Genome Sequencing Center for Infectious Disease"/>
            <person name="Wu L."/>
            <person name="Ma J."/>
        </authorList>
    </citation>
    <scope>NUCLEOTIDE SEQUENCE [LARGE SCALE GENOMIC DNA]</scope>
    <source>
        <strain evidence="3">CGMCC 1.12477</strain>
    </source>
</reference>
<keyword evidence="3" id="KW-1185">Reference proteome</keyword>
<dbReference type="EMBL" id="JBHUGD010000003">
    <property type="protein sequence ID" value="MFD1946310.1"/>
    <property type="molecule type" value="Genomic_DNA"/>
</dbReference>
<feature type="transmembrane region" description="Helical" evidence="1">
    <location>
        <begin position="49"/>
        <end position="69"/>
    </location>
</feature>
<sequence length="141" mass="14112">MVAPLVLLAVVAGAHAGFQVTVTAMVYPRLAATTASEWDAVHGAHSRRIAPLVVVLYGGLVVAGAWAAYDGAGGVALWVALATAAATVVLTAVRAAPLHGRLGRTGPDPALLAALLRVDRWRAVLALVALGAAVAALVVVG</sequence>
<feature type="transmembrane region" description="Helical" evidence="1">
    <location>
        <begin position="6"/>
        <end position="28"/>
    </location>
</feature>
<keyword evidence="1" id="KW-0472">Membrane</keyword>
<feature type="transmembrane region" description="Helical" evidence="1">
    <location>
        <begin position="121"/>
        <end position="140"/>
    </location>
</feature>